<feature type="domain" description="Protein kinase" evidence="11">
    <location>
        <begin position="64"/>
        <end position="412"/>
    </location>
</feature>
<dbReference type="InterPro" id="IPR017441">
    <property type="entry name" value="Protein_kinase_ATP_BS"/>
</dbReference>
<feature type="binding site" evidence="9">
    <location>
        <position position="94"/>
    </location>
    <ligand>
        <name>ATP</name>
        <dbReference type="ChEBI" id="CHEBI:30616"/>
    </ligand>
</feature>
<dbReference type="InterPro" id="IPR008271">
    <property type="entry name" value="Ser/Thr_kinase_AS"/>
</dbReference>
<keyword evidence="3" id="KW-0808">Transferase</keyword>
<name>A0A1C7LUZ2_GRIFR</name>
<gene>
    <name evidence="12" type="primary">SRPK_12</name>
    <name evidence="12" type="ORF">A0H81_12276</name>
</gene>
<dbReference type="Gene3D" id="3.30.200.20">
    <property type="entry name" value="Phosphorylase Kinase, domain 1"/>
    <property type="match status" value="1"/>
</dbReference>
<evidence type="ECO:0000256" key="8">
    <source>
        <dbReference type="ARBA" id="ARBA00048679"/>
    </source>
</evidence>
<proteinExistence type="inferred from homology"/>
<keyword evidence="5 12" id="KW-0418">Kinase</keyword>
<dbReference type="Pfam" id="PF00069">
    <property type="entry name" value="Pkinase"/>
    <property type="match status" value="2"/>
</dbReference>
<dbReference type="OrthoDB" id="5979581at2759"/>
<accession>A0A1C7LUZ2</accession>
<dbReference type="FunFam" id="1.10.510.10:FF:000275">
    <property type="entry name" value="SRSF protein kinase 2 isoform X3"/>
    <property type="match status" value="1"/>
</dbReference>
<evidence type="ECO:0000256" key="2">
    <source>
        <dbReference type="ARBA" id="ARBA00022527"/>
    </source>
</evidence>
<dbReference type="GO" id="GO:0004674">
    <property type="term" value="F:protein serine/threonine kinase activity"/>
    <property type="evidence" value="ECO:0007669"/>
    <property type="project" value="UniProtKB-KW"/>
</dbReference>
<comment type="catalytic activity">
    <reaction evidence="8">
        <text>L-seryl-[protein] + ATP = O-phospho-L-seryl-[protein] + ADP + H(+)</text>
        <dbReference type="Rhea" id="RHEA:17989"/>
        <dbReference type="Rhea" id="RHEA-COMP:9863"/>
        <dbReference type="Rhea" id="RHEA-COMP:11604"/>
        <dbReference type="ChEBI" id="CHEBI:15378"/>
        <dbReference type="ChEBI" id="CHEBI:29999"/>
        <dbReference type="ChEBI" id="CHEBI:30616"/>
        <dbReference type="ChEBI" id="CHEBI:83421"/>
        <dbReference type="ChEBI" id="CHEBI:456216"/>
        <dbReference type="EC" id="2.7.11.1"/>
    </reaction>
</comment>
<evidence type="ECO:0000256" key="7">
    <source>
        <dbReference type="ARBA" id="ARBA00047899"/>
    </source>
</evidence>
<comment type="catalytic activity">
    <reaction evidence="7">
        <text>L-threonyl-[protein] + ATP = O-phospho-L-threonyl-[protein] + ADP + H(+)</text>
        <dbReference type="Rhea" id="RHEA:46608"/>
        <dbReference type="Rhea" id="RHEA-COMP:11060"/>
        <dbReference type="Rhea" id="RHEA-COMP:11605"/>
        <dbReference type="ChEBI" id="CHEBI:15378"/>
        <dbReference type="ChEBI" id="CHEBI:30013"/>
        <dbReference type="ChEBI" id="CHEBI:30616"/>
        <dbReference type="ChEBI" id="CHEBI:61977"/>
        <dbReference type="ChEBI" id="CHEBI:456216"/>
        <dbReference type="EC" id="2.7.11.1"/>
    </reaction>
</comment>
<dbReference type="PROSITE" id="PS00107">
    <property type="entry name" value="PROTEIN_KINASE_ATP"/>
    <property type="match status" value="1"/>
</dbReference>
<protein>
    <recommendedName>
        <fullName evidence="1">non-specific serine/threonine protein kinase</fullName>
        <ecNumber evidence="1">2.7.11.1</ecNumber>
    </recommendedName>
</protein>
<evidence type="ECO:0000313" key="12">
    <source>
        <dbReference type="EMBL" id="OBZ67867.1"/>
    </source>
</evidence>
<evidence type="ECO:0000256" key="3">
    <source>
        <dbReference type="ARBA" id="ARBA00022679"/>
    </source>
</evidence>
<comment type="caution">
    <text evidence="12">The sequence shown here is derived from an EMBL/GenBank/DDBJ whole genome shotgun (WGS) entry which is preliminary data.</text>
</comment>
<keyword evidence="2 10" id="KW-0723">Serine/threonine-protein kinase</keyword>
<dbReference type="GO" id="GO:0005524">
    <property type="term" value="F:ATP binding"/>
    <property type="evidence" value="ECO:0007669"/>
    <property type="project" value="UniProtKB-UniRule"/>
</dbReference>
<evidence type="ECO:0000256" key="5">
    <source>
        <dbReference type="ARBA" id="ARBA00022777"/>
    </source>
</evidence>
<evidence type="ECO:0000256" key="9">
    <source>
        <dbReference type="PROSITE-ProRule" id="PRU10141"/>
    </source>
</evidence>
<evidence type="ECO:0000256" key="4">
    <source>
        <dbReference type="ARBA" id="ARBA00022741"/>
    </source>
</evidence>
<dbReference type="SMART" id="SM00220">
    <property type="entry name" value="S_TKc"/>
    <property type="match status" value="1"/>
</dbReference>
<dbReference type="PROSITE" id="PS00108">
    <property type="entry name" value="PROTEIN_KINASE_ST"/>
    <property type="match status" value="1"/>
</dbReference>
<dbReference type="Proteomes" id="UP000092993">
    <property type="component" value="Unassembled WGS sequence"/>
</dbReference>
<reference evidence="12 13" key="1">
    <citation type="submission" date="2016-03" db="EMBL/GenBank/DDBJ databases">
        <title>Whole genome sequencing of Grifola frondosa 9006-11.</title>
        <authorList>
            <person name="Min B."/>
            <person name="Park H."/>
            <person name="Kim J.-G."/>
            <person name="Cho H."/>
            <person name="Oh Y.-L."/>
            <person name="Kong W.-S."/>
            <person name="Choi I.-G."/>
        </authorList>
    </citation>
    <scope>NUCLEOTIDE SEQUENCE [LARGE SCALE GENOMIC DNA]</scope>
    <source>
        <strain evidence="12 13">9006-11</strain>
    </source>
</reference>
<organism evidence="12 13">
    <name type="scientific">Grifola frondosa</name>
    <name type="common">Maitake</name>
    <name type="synonym">Polyporus frondosus</name>
    <dbReference type="NCBI Taxonomy" id="5627"/>
    <lineage>
        <taxon>Eukaryota</taxon>
        <taxon>Fungi</taxon>
        <taxon>Dikarya</taxon>
        <taxon>Basidiomycota</taxon>
        <taxon>Agaricomycotina</taxon>
        <taxon>Agaricomycetes</taxon>
        <taxon>Polyporales</taxon>
        <taxon>Grifolaceae</taxon>
        <taxon>Grifola</taxon>
    </lineage>
</organism>
<dbReference type="PROSITE" id="PS50011">
    <property type="entry name" value="PROTEIN_KINASE_DOM"/>
    <property type="match status" value="1"/>
</dbReference>
<evidence type="ECO:0000313" key="13">
    <source>
        <dbReference type="Proteomes" id="UP000092993"/>
    </source>
</evidence>
<dbReference type="OMA" id="VTEMAIC"/>
<dbReference type="AlphaFoldDB" id="A0A1C7LUZ2"/>
<keyword evidence="6 9" id="KW-0067">ATP-binding</keyword>
<dbReference type="InterPro" id="IPR051334">
    <property type="entry name" value="SRPK"/>
</dbReference>
<evidence type="ECO:0000256" key="6">
    <source>
        <dbReference type="ARBA" id="ARBA00022840"/>
    </source>
</evidence>
<sequence length="417" mass="46693">MNLLRSFKFRPATLLFTAVRRVPHDVRLMSVSATAWQFEEDGGSTCKQDMYLTASVGDVLGSRYVVKRKLGWGIYSNVWMVEDTKRNNTHLALKALTSLATLSPQIHELEYMERIQHAEPSHRGFPHVVHLCDHFAHDGPHGDSHLCLVMELMGESPSTFATRCANGRLPPRLAKRITKEVILGLDYLHNACNIIHTDIKTSNILLTCKDPNRLLDSIDPIEYTEVEGSEPALRSQPITLSHLAKADPDLQQADIHAKLIDIGIACWGNKVDEHFTDIIQSTALRAPEVSVGAGWGKPADIWSLGCTVYELVMGDSLFPPDASDHAIPIMQTVVFGDFPPHMLERGKHTSIHYNPNGTLKVDLGVRLPLEESIKEQAAPPDVDVFVDFLKLMLTLDPEQRASLDELLEHEWLREVEM</sequence>
<dbReference type="PANTHER" id="PTHR47634">
    <property type="entry name" value="PROTEIN KINASE DOMAIN-CONTAINING PROTEIN-RELATED"/>
    <property type="match status" value="1"/>
</dbReference>
<dbReference type="PANTHER" id="PTHR47634:SF9">
    <property type="entry name" value="PROTEIN KINASE DOMAIN-CONTAINING PROTEIN-RELATED"/>
    <property type="match status" value="1"/>
</dbReference>
<dbReference type="SUPFAM" id="SSF56112">
    <property type="entry name" value="Protein kinase-like (PK-like)"/>
    <property type="match status" value="1"/>
</dbReference>
<dbReference type="InterPro" id="IPR000719">
    <property type="entry name" value="Prot_kinase_dom"/>
</dbReference>
<dbReference type="Gene3D" id="1.10.510.10">
    <property type="entry name" value="Transferase(Phosphotransferase) domain 1"/>
    <property type="match status" value="1"/>
</dbReference>
<keyword evidence="13" id="KW-1185">Reference proteome</keyword>
<dbReference type="STRING" id="5627.A0A1C7LUZ2"/>
<evidence type="ECO:0000256" key="1">
    <source>
        <dbReference type="ARBA" id="ARBA00012513"/>
    </source>
</evidence>
<dbReference type="InterPro" id="IPR011009">
    <property type="entry name" value="Kinase-like_dom_sf"/>
</dbReference>
<evidence type="ECO:0000259" key="11">
    <source>
        <dbReference type="PROSITE" id="PS50011"/>
    </source>
</evidence>
<keyword evidence="4 9" id="KW-0547">Nucleotide-binding</keyword>
<dbReference type="EC" id="2.7.11.1" evidence="1"/>
<dbReference type="GO" id="GO:0000245">
    <property type="term" value="P:spliceosomal complex assembly"/>
    <property type="evidence" value="ECO:0007669"/>
    <property type="project" value="TreeGrafter"/>
</dbReference>
<dbReference type="GO" id="GO:0050684">
    <property type="term" value="P:regulation of mRNA processing"/>
    <property type="evidence" value="ECO:0007669"/>
    <property type="project" value="TreeGrafter"/>
</dbReference>
<evidence type="ECO:0000256" key="10">
    <source>
        <dbReference type="RuleBase" id="RU000304"/>
    </source>
</evidence>
<dbReference type="EMBL" id="LUGG01000023">
    <property type="protein sequence ID" value="OBZ67867.1"/>
    <property type="molecule type" value="Genomic_DNA"/>
</dbReference>
<comment type="similarity">
    <text evidence="10">Belongs to the protein kinase superfamily.</text>
</comment>